<name>A0A8R7PFL9_TRIUA</name>
<organism evidence="1 2">
    <name type="scientific">Triticum urartu</name>
    <name type="common">Red wild einkorn</name>
    <name type="synonym">Crithodium urartu</name>
    <dbReference type="NCBI Taxonomy" id="4572"/>
    <lineage>
        <taxon>Eukaryota</taxon>
        <taxon>Viridiplantae</taxon>
        <taxon>Streptophyta</taxon>
        <taxon>Embryophyta</taxon>
        <taxon>Tracheophyta</taxon>
        <taxon>Spermatophyta</taxon>
        <taxon>Magnoliopsida</taxon>
        <taxon>Liliopsida</taxon>
        <taxon>Poales</taxon>
        <taxon>Poaceae</taxon>
        <taxon>BOP clade</taxon>
        <taxon>Pooideae</taxon>
        <taxon>Triticodae</taxon>
        <taxon>Triticeae</taxon>
        <taxon>Triticinae</taxon>
        <taxon>Triticum</taxon>
    </lineage>
</organism>
<dbReference type="Proteomes" id="UP000015106">
    <property type="component" value="Chromosome 2"/>
</dbReference>
<accession>A0A8R7PFL9</accession>
<dbReference type="EnsemblPlants" id="TuG1812G0200003399.01.T01">
    <property type="protein sequence ID" value="TuG1812G0200003399.01.T01.cds337816"/>
    <property type="gene ID" value="TuG1812G0200003399.01"/>
</dbReference>
<proteinExistence type="predicted"/>
<evidence type="ECO:0000313" key="1">
    <source>
        <dbReference type="EnsemblPlants" id="TuG1812G0200003399.01.T01.cds337816"/>
    </source>
</evidence>
<reference evidence="1" key="3">
    <citation type="submission" date="2022-06" db="UniProtKB">
        <authorList>
            <consortium name="EnsemblPlants"/>
        </authorList>
    </citation>
    <scope>IDENTIFICATION</scope>
</reference>
<protein>
    <submittedName>
        <fullName evidence="1">Uncharacterized protein</fullName>
    </submittedName>
</protein>
<dbReference type="AlphaFoldDB" id="A0A8R7PFL9"/>
<sequence>MCIIPIIVCGGAAPFVAAWSAGGGGIGITPMPPASPFMSLIAGCFLGS</sequence>
<reference evidence="2" key="1">
    <citation type="journal article" date="2013" name="Nature">
        <title>Draft genome of the wheat A-genome progenitor Triticum urartu.</title>
        <authorList>
            <person name="Ling H.Q."/>
            <person name="Zhao S."/>
            <person name="Liu D."/>
            <person name="Wang J."/>
            <person name="Sun H."/>
            <person name="Zhang C."/>
            <person name="Fan H."/>
            <person name="Li D."/>
            <person name="Dong L."/>
            <person name="Tao Y."/>
            <person name="Gao C."/>
            <person name="Wu H."/>
            <person name="Li Y."/>
            <person name="Cui Y."/>
            <person name="Guo X."/>
            <person name="Zheng S."/>
            <person name="Wang B."/>
            <person name="Yu K."/>
            <person name="Liang Q."/>
            <person name="Yang W."/>
            <person name="Lou X."/>
            <person name="Chen J."/>
            <person name="Feng M."/>
            <person name="Jian J."/>
            <person name="Zhang X."/>
            <person name="Luo G."/>
            <person name="Jiang Y."/>
            <person name="Liu J."/>
            <person name="Wang Z."/>
            <person name="Sha Y."/>
            <person name="Zhang B."/>
            <person name="Wu H."/>
            <person name="Tang D."/>
            <person name="Shen Q."/>
            <person name="Xue P."/>
            <person name="Zou S."/>
            <person name="Wang X."/>
            <person name="Liu X."/>
            <person name="Wang F."/>
            <person name="Yang Y."/>
            <person name="An X."/>
            <person name="Dong Z."/>
            <person name="Zhang K."/>
            <person name="Zhang X."/>
            <person name="Luo M.C."/>
            <person name="Dvorak J."/>
            <person name="Tong Y."/>
            <person name="Wang J."/>
            <person name="Yang H."/>
            <person name="Li Z."/>
            <person name="Wang D."/>
            <person name="Zhang A."/>
            <person name="Wang J."/>
        </authorList>
    </citation>
    <scope>NUCLEOTIDE SEQUENCE</scope>
    <source>
        <strain evidence="2">cv. G1812</strain>
    </source>
</reference>
<reference evidence="1" key="2">
    <citation type="submission" date="2018-03" db="EMBL/GenBank/DDBJ databases">
        <title>The Triticum urartu genome reveals the dynamic nature of wheat genome evolution.</title>
        <authorList>
            <person name="Ling H."/>
            <person name="Ma B."/>
            <person name="Shi X."/>
            <person name="Liu H."/>
            <person name="Dong L."/>
            <person name="Sun H."/>
            <person name="Cao Y."/>
            <person name="Gao Q."/>
            <person name="Zheng S."/>
            <person name="Li Y."/>
            <person name="Yu Y."/>
            <person name="Du H."/>
            <person name="Qi M."/>
            <person name="Li Y."/>
            <person name="Yu H."/>
            <person name="Cui Y."/>
            <person name="Wang N."/>
            <person name="Chen C."/>
            <person name="Wu H."/>
            <person name="Zhao Y."/>
            <person name="Zhang J."/>
            <person name="Li Y."/>
            <person name="Zhou W."/>
            <person name="Zhang B."/>
            <person name="Hu W."/>
            <person name="Eijk M."/>
            <person name="Tang J."/>
            <person name="Witsenboer H."/>
            <person name="Zhao S."/>
            <person name="Li Z."/>
            <person name="Zhang A."/>
            <person name="Wang D."/>
            <person name="Liang C."/>
        </authorList>
    </citation>
    <scope>NUCLEOTIDE SEQUENCE [LARGE SCALE GENOMIC DNA]</scope>
    <source>
        <strain evidence="1">cv. G1812</strain>
    </source>
</reference>
<evidence type="ECO:0000313" key="2">
    <source>
        <dbReference type="Proteomes" id="UP000015106"/>
    </source>
</evidence>
<dbReference type="Gramene" id="TuG1812G0200003399.01.T01">
    <property type="protein sequence ID" value="TuG1812G0200003399.01.T01.cds337816"/>
    <property type="gene ID" value="TuG1812G0200003399.01"/>
</dbReference>
<keyword evidence="2" id="KW-1185">Reference proteome</keyword>